<dbReference type="EMBL" id="LAZR01043494">
    <property type="protein sequence ID" value="KKL06937.1"/>
    <property type="molecule type" value="Genomic_DNA"/>
</dbReference>
<feature type="non-terminal residue" evidence="1">
    <location>
        <position position="50"/>
    </location>
</feature>
<proteinExistence type="predicted"/>
<sequence>MVRAEIKVLDFEDKRSKDKKTEYCRFKCEYVDNGGIKWISAFKKWPAEVE</sequence>
<accession>A0A0F9AZJ2</accession>
<evidence type="ECO:0000313" key="1">
    <source>
        <dbReference type="EMBL" id="KKL06937.1"/>
    </source>
</evidence>
<comment type="caution">
    <text evidence="1">The sequence shown here is derived from an EMBL/GenBank/DDBJ whole genome shotgun (WGS) entry which is preliminary data.</text>
</comment>
<reference evidence="1" key="1">
    <citation type="journal article" date="2015" name="Nature">
        <title>Complex archaea that bridge the gap between prokaryotes and eukaryotes.</title>
        <authorList>
            <person name="Spang A."/>
            <person name="Saw J.H."/>
            <person name="Jorgensen S.L."/>
            <person name="Zaremba-Niedzwiedzka K."/>
            <person name="Martijn J."/>
            <person name="Lind A.E."/>
            <person name="van Eijk R."/>
            <person name="Schleper C."/>
            <person name="Guy L."/>
            <person name="Ettema T.J."/>
        </authorList>
    </citation>
    <scope>NUCLEOTIDE SEQUENCE</scope>
</reference>
<dbReference type="AlphaFoldDB" id="A0A0F9AZJ2"/>
<organism evidence="1">
    <name type="scientific">marine sediment metagenome</name>
    <dbReference type="NCBI Taxonomy" id="412755"/>
    <lineage>
        <taxon>unclassified sequences</taxon>
        <taxon>metagenomes</taxon>
        <taxon>ecological metagenomes</taxon>
    </lineage>
</organism>
<protein>
    <submittedName>
        <fullName evidence="1">Uncharacterized protein</fullName>
    </submittedName>
</protein>
<gene>
    <name evidence="1" type="ORF">LCGC14_2591010</name>
</gene>
<name>A0A0F9AZJ2_9ZZZZ</name>